<dbReference type="SMART" id="SM00089">
    <property type="entry name" value="PKD"/>
    <property type="match status" value="2"/>
</dbReference>
<dbReference type="InterPro" id="IPR013783">
    <property type="entry name" value="Ig-like_fold"/>
</dbReference>
<dbReference type="RefSeq" id="WP_380564923.1">
    <property type="nucleotide sequence ID" value="NZ_JBEUKS010000004.1"/>
</dbReference>
<dbReference type="InterPro" id="IPR022409">
    <property type="entry name" value="PKD/Chitinase_dom"/>
</dbReference>
<dbReference type="Gene3D" id="2.160.20.10">
    <property type="entry name" value="Single-stranded right-handed beta-helix, Pectin lyase-like"/>
    <property type="match status" value="1"/>
</dbReference>
<feature type="region of interest" description="Disordered" evidence="1">
    <location>
        <begin position="342"/>
        <end position="397"/>
    </location>
</feature>
<dbReference type="InterPro" id="IPR000601">
    <property type="entry name" value="PKD_dom"/>
</dbReference>
<comment type="caution">
    <text evidence="3">The sequence shown here is derived from an EMBL/GenBank/DDBJ whole genome shotgun (WGS) entry which is preliminary data.</text>
</comment>
<keyword evidence="4" id="KW-1185">Reference proteome</keyword>
<dbReference type="Pfam" id="PF18911">
    <property type="entry name" value="PKD_4"/>
    <property type="match status" value="1"/>
</dbReference>
<name>A0ABV6XMI5_9ACTN</name>
<proteinExistence type="predicted"/>
<dbReference type="InterPro" id="IPR011050">
    <property type="entry name" value="Pectin_lyase_fold/virulence"/>
</dbReference>
<dbReference type="PROSITE" id="PS50093">
    <property type="entry name" value="PKD"/>
    <property type="match status" value="2"/>
</dbReference>
<evidence type="ECO:0000256" key="1">
    <source>
        <dbReference type="SAM" id="MobiDB-lite"/>
    </source>
</evidence>
<feature type="domain" description="PKD" evidence="2">
    <location>
        <begin position="444"/>
        <end position="472"/>
    </location>
</feature>
<dbReference type="SUPFAM" id="SSF49299">
    <property type="entry name" value="PKD domain"/>
    <property type="match status" value="2"/>
</dbReference>
<accession>A0ABV6XMI5</accession>
<evidence type="ECO:0000259" key="2">
    <source>
        <dbReference type="PROSITE" id="PS50093"/>
    </source>
</evidence>
<dbReference type="InterPro" id="IPR035986">
    <property type="entry name" value="PKD_dom_sf"/>
</dbReference>
<dbReference type="CDD" id="cd00146">
    <property type="entry name" value="PKD"/>
    <property type="match status" value="2"/>
</dbReference>
<dbReference type="Gene3D" id="2.60.40.10">
    <property type="entry name" value="Immunoglobulins"/>
    <property type="match status" value="2"/>
</dbReference>
<protein>
    <submittedName>
        <fullName evidence="3">PKD domain-containing protein</fullName>
    </submittedName>
</protein>
<organism evidence="3 4">
    <name type="scientific">Streptacidiphilus jeojiensis</name>
    <dbReference type="NCBI Taxonomy" id="3229225"/>
    <lineage>
        <taxon>Bacteria</taxon>
        <taxon>Bacillati</taxon>
        <taxon>Actinomycetota</taxon>
        <taxon>Actinomycetes</taxon>
        <taxon>Kitasatosporales</taxon>
        <taxon>Streptomycetaceae</taxon>
        <taxon>Streptacidiphilus</taxon>
    </lineage>
</organism>
<evidence type="ECO:0000313" key="3">
    <source>
        <dbReference type="EMBL" id="MFC1439482.1"/>
    </source>
</evidence>
<dbReference type="Pfam" id="PF00801">
    <property type="entry name" value="PKD"/>
    <property type="match status" value="1"/>
</dbReference>
<dbReference type="SUPFAM" id="SSF51126">
    <property type="entry name" value="Pectin lyase-like"/>
    <property type="match status" value="1"/>
</dbReference>
<feature type="domain" description="PKD" evidence="2">
    <location>
        <begin position="540"/>
        <end position="594"/>
    </location>
</feature>
<dbReference type="Pfam" id="PF13229">
    <property type="entry name" value="Beta_helix"/>
    <property type="match status" value="1"/>
</dbReference>
<reference evidence="3 4" key="1">
    <citation type="submission" date="2024-06" db="EMBL/GenBank/DDBJ databases">
        <authorList>
            <person name="Lee S.D."/>
        </authorList>
    </citation>
    <scope>NUCLEOTIDE SEQUENCE [LARGE SCALE GENOMIC DNA]</scope>
    <source>
        <strain evidence="3 4">N1-10</strain>
    </source>
</reference>
<dbReference type="InterPro" id="IPR012334">
    <property type="entry name" value="Pectin_lyas_fold"/>
</dbReference>
<sequence>MTPSAPYRYCQRSQDLHANHWCEVVAHCTRSSAPGGTNMPRPRALIGTIAIALLFGGLGATTTAHADGPATDLYVRSVSGCSNTGPGSSAVPFCTLQAAADVVQPGQTVHGGDLGLTKPVVVNRSGTAEQPITFTGGSLSAGAASDGPLLIISDAQYITLDNLTIGDSGHTPLNVQGSQHITVTRSTFSWGATASPVDAVDIDGASSHVSLTDTAFDSSSTGDAVKVASGASFVTIASCAVTNSTTGGGVTADGTTGLILAGDSVQTRGGVGITVSGTSTGSIENTVFSSPDNGTRISVSSDSAASVTADYNVISLSDASHPAYVWGSTAYTSVAAFAAGTGQGRHDASGASATPVPSEGSGLIDSGDADAPGETPTDIHGNPRVDDSLVPNTGTGTGTVDRGAYEFQNPLHLAIPGADSRQGPAPLPVTATTYVTNPWSTTGIAYTFDFGDGSTPVTSSKPTATHTYTQVGPQGGYPLTVTATLPDGTERTAPGSGHVQVNAPGPLSASLKLTGSTRLTADLKAQAASPWGILDMMVVFGDGSQPAEGDSDMSLVHTYPAPGTYTATLYVTDEAQQKLTITHRLTVGSTLVPVTPLRVLDTRVGTGAPKAKVGPGSVLRLKIAGANGIPTTGVAAVTMNVTGTNPTSADWVVAYPDGSPRPQSSDLNVKSGETDPNLVTVPVGADGYVDLYNAAGRIDLIADVQGYYSTSPSTQSDQGTDGGLFTPVVPTRILDTRNGTGAPEQPAGPGSTTVVALPAGTVPLDATAAIVNVTAASPTTDGFITAYPGAGALPNVSDLNLKAGQTTSNAVVLPVDSSRSIRLFNRLGRTALIADVQGYFSSSPAGAAYVPTAPTRLVDTRVGSRHLGAGADLRIKVTGVQGVPAGTGAVTVNLTGTGSTRATYLTAFGSGSLPIASNLDLTPGQTRPALVTVPVDSNGYITVHNAYGTVDVIADLEGYYAVGR</sequence>
<dbReference type="Proteomes" id="UP001592581">
    <property type="component" value="Unassembled WGS sequence"/>
</dbReference>
<dbReference type="EMBL" id="JBEUKS010000004">
    <property type="protein sequence ID" value="MFC1439482.1"/>
    <property type="molecule type" value="Genomic_DNA"/>
</dbReference>
<dbReference type="InterPro" id="IPR039448">
    <property type="entry name" value="Beta_helix"/>
</dbReference>
<evidence type="ECO:0000313" key="4">
    <source>
        <dbReference type="Proteomes" id="UP001592581"/>
    </source>
</evidence>
<gene>
    <name evidence="3" type="ORF">ABUW04_14570</name>
</gene>